<name>D5LGX9_9CAUD</name>
<evidence type="ECO:0000256" key="1">
    <source>
        <dbReference type="SAM" id="MobiDB-lite"/>
    </source>
</evidence>
<dbReference type="GeneID" id="26042243"/>
<dbReference type="Proteomes" id="UP000002374">
    <property type="component" value="Segment"/>
</dbReference>
<feature type="domain" description="ParB/Spo0J HTH" evidence="2">
    <location>
        <begin position="119"/>
        <end position="200"/>
    </location>
</feature>
<dbReference type="OrthoDB" id="6738at10239"/>
<dbReference type="KEGG" id="vg:26042243"/>
<dbReference type="InterPro" id="IPR050336">
    <property type="entry name" value="Chromosome_partition/occlusion"/>
</dbReference>
<dbReference type="SUPFAM" id="SSF109709">
    <property type="entry name" value="KorB DNA-binding domain-like"/>
    <property type="match status" value="1"/>
</dbReference>
<evidence type="ECO:0000313" key="3">
    <source>
        <dbReference type="EMBL" id="ADE87910.1"/>
    </source>
</evidence>
<protein>
    <submittedName>
        <fullName evidence="3">Putative transcriptional regulator</fullName>
    </submittedName>
</protein>
<dbReference type="InterPro" id="IPR036086">
    <property type="entry name" value="ParB/Sulfiredoxin_sf"/>
</dbReference>
<reference evidence="3 4" key="1">
    <citation type="journal article" date="2011" name="Vet. Microbiol.">
        <title>Complete genome sequence of vB_EcoM_ECO1230-10: a coliphage with therapeutic potential for bovine metritis.</title>
        <authorList>
            <person name="Santos T.M."/>
            <person name="Bicalho R.C."/>
        </authorList>
    </citation>
    <scope>NUCLEOTIDE SEQUENCE [LARGE SCALE GENOMIC DNA]</scope>
</reference>
<dbReference type="PANTHER" id="PTHR33375:SF1">
    <property type="entry name" value="CHROMOSOME-PARTITIONING PROTEIN PARB-RELATED"/>
    <property type="match status" value="1"/>
</dbReference>
<dbReference type="InterPro" id="IPR041468">
    <property type="entry name" value="HTH_ParB/Spo0J"/>
</dbReference>
<organism evidence="3 4">
    <name type="scientific">Escherichia phage vB_EcoM_ECO1230-10</name>
    <dbReference type="NCBI Taxonomy" id="669875"/>
    <lineage>
        <taxon>Viruses</taxon>
        <taxon>Duplodnaviria</taxon>
        <taxon>Heunggongvirae</taxon>
        <taxon>Uroviricota</taxon>
        <taxon>Caudoviricetes</taxon>
        <taxon>Iiscvirinae</taxon>
        <taxon>Jilinvirus</taxon>
        <taxon>Jilinvirus CVM10</taxon>
    </lineage>
</organism>
<dbReference type="EMBL" id="GU903191">
    <property type="protein sequence ID" value="ADE87910.1"/>
    <property type="molecule type" value="Genomic_DNA"/>
</dbReference>
<dbReference type="GO" id="GO:0007059">
    <property type="term" value="P:chromosome segregation"/>
    <property type="evidence" value="ECO:0007669"/>
    <property type="project" value="TreeGrafter"/>
</dbReference>
<dbReference type="Pfam" id="PF17762">
    <property type="entry name" value="HTH_ParB"/>
    <property type="match status" value="1"/>
</dbReference>
<feature type="region of interest" description="Disordered" evidence="1">
    <location>
        <begin position="207"/>
        <end position="233"/>
    </location>
</feature>
<dbReference type="Gene3D" id="1.10.10.2830">
    <property type="match status" value="1"/>
</dbReference>
<proteinExistence type="predicted"/>
<accession>D5LGX9</accession>
<feature type="compositionally biased region" description="Basic and acidic residues" evidence="1">
    <location>
        <begin position="207"/>
        <end position="218"/>
    </location>
</feature>
<dbReference type="SUPFAM" id="SSF110849">
    <property type="entry name" value="ParB/Sulfiredoxin"/>
    <property type="match status" value="1"/>
</dbReference>
<dbReference type="RefSeq" id="YP_009168887.1">
    <property type="nucleotide sequence ID" value="NC_027995.1"/>
</dbReference>
<evidence type="ECO:0000259" key="2">
    <source>
        <dbReference type="Pfam" id="PF17762"/>
    </source>
</evidence>
<evidence type="ECO:0000313" key="4">
    <source>
        <dbReference type="Proteomes" id="UP000002374"/>
    </source>
</evidence>
<sequence length="291" mass="31965">MATIGQLYKSKQTEAKPRKVFWVPLAELYVEDGYNIRDVDQAHVEEFRDAYLAGEYVPPLTVEVTQHGIKVIDGHHRFAGAKMAAETGMELRLEVNDITGTSEADKIALMVTSSQGKPLEPLERAKAYARLKAQGWTNDEIARKVKRSPSDVANMLALAECPDPIKDMVRGGQMSYVTATELTRQHGTEAEAVAAQALEEAKAAGKDKVTKKFTEPKAPKAQKAKPEAIQPPFGKDKLTRLADLAVHIELVHSDERLEDAEDDESMTLRAPAGVVREFMALVADYVGGVPE</sequence>
<dbReference type="PANTHER" id="PTHR33375">
    <property type="entry name" value="CHROMOSOME-PARTITIONING PROTEIN PARB-RELATED"/>
    <property type="match status" value="1"/>
</dbReference>
<keyword evidence="4" id="KW-1185">Reference proteome</keyword>